<name>A0A5C6FE03_9BACT</name>
<evidence type="ECO:0000313" key="2">
    <source>
        <dbReference type="EMBL" id="TWU58927.1"/>
    </source>
</evidence>
<keyword evidence="1" id="KW-0812">Transmembrane</keyword>
<evidence type="ECO:0008006" key="4">
    <source>
        <dbReference type="Google" id="ProtNLM"/>
    </source>
</evidence>
<proteinExistence type="predicted"/>
<gene>
    <name evidence="2" type="ORF">Poly51_17070</name>
</gene>
<evidence type="ECO:0000256" key="1">
    <source>
        <dbReference type="SAM" id="Phobius"/>
    </source>
</evidence>
<dbReference type="Pfam" id="PF11755">
    <property type="entry name" value="DUF3311"/>
    <property type="match status" value="1"/>
</dbReference>
<protein>
    <recommendedName>
        <fullName evidence="4">DUF3311 domain-containing protein</fullName>
    </recommendedName>
</protein>
<feature type="transmembrane region" description="Helical" evidence="1">
    <location>
        <begin position="27"/>
        <end position="53"/>
    </location>
</feature>
<dbReference type="InterPro" id="IPR021741">
    <property type="entry name" value="DUF3311"/>
</dbReference>
<accession>A0A5C6FE03</accession>
<keyword evidence="3" id="KW-1185">Reference proteome</keyword>
<evidence type="ECO:0000313" key="3">
    <source>
        <dbReference type="Proteomes" id="UP000318288"/>
    </source>
</evidence>
<keyword evidence="1" id="KW-1133">Transmembrane helix</keyword>
<dbReference type="RefSeq" id="WP_146456151.1">
    <property type="nucleotide sequence ID" value="NZ_SJPW01000002.1"/>
</dbReference>
<reference evidence="2 3" key="1">
    <citation type="submission" date="2019-02" db="EMBL/GenBank/DDBJ databases">
        <title>Deep-cultivation of Planctomycetes and their phenomic and genomic characterization uncovers novel biology.</title>
        <authorList>
            <person name="Wiegand S."/>
            <person name="Jogler M."/>
            <person name="Boedeker C."/>
            <person name="Pinto D."/>
            <person name="Vollmers J."/>
            <person name="Rivas-Marin E."/>
            <person name="Kohn T."/>
            <person name="Peeters S.H."/>
            <person name="Heuer A."/>
            <person name="Rast P."/>
            <person name="Oberbeckmann S."/>
            <person name="Bunk B."/>
            <person name="Jeske O."/>
            <person name="Meyerdierks A."/>
            <person name="Storesund J.E."/>
            <person name="Kallscheuer N."/>
            <person name="Luecker S."/>
            <person name="Lage O.M."/>
            <person name="Pohl T."/>
            <person name="Merkel B.J."/>
            <person name="Hornburger P."/>
            <person name="Mueller R.-W."/>
            <person name="Bruemmer F."/>
            <person name="Labrenz M."/>
            <person name="Spormann A.M."/>
            <person name="Op Den Camp H."/>
            <person name="Overmann J."/>
            <person name="Amann R."/>
            <person name="Jetten M.S.M."/>
            <person name="Mascher T."/>
            <person name="Medema M.H."/>
            <person name="Devos D.P."/>
            <person name="Kaster A.-K."/>
            <person name="Ovreas L."/>
            <person name="Rohde M."/>
            <person name="Galperin M.Y."/>
            <person name="Jogler C."/>
        </authorList>
    </citation>
    <scope>NUCLEOTIDE SEQUENCE [LARGE SCALE GENOMIC DNA]</scope>
    <source>
        <strain evidence="2 3">Poly51</strain>
    </source>
</reference>
<organism evidence="2 3">
    <name type="scientific">Rubripirellula tenax</name>
    <dbReference type="NCBI Taxonomy" id="2528015"/>
    <lineage>
        <taxon>Bacteria</taxon>
        <taxon>Pseudomonadati</taxon>
        <taxon>Planctomycetota</taxon>
        <taxon>Planctomycetia</taxon>
        <taxon>Pirellulales</taxon>
        <taxon>Pirellulaceae</taxon>
        <taxon>Rubripirellula</taxon>
    </lineage>
</organism>
<dbReference type="OrthoDB" id="283209at2"/>
<comment type="caution">
    <text evidence="2">The sequence shown here is derived from an EMBL/GenBank/DDBJ whole genome shotgun (WGS) entry which is preliminary data.</text>
</comment>
<dbReference type="EMBL" id="SJPW01000002">
    <property type="protein sequence ID" value="TWU58927.1"/>
    <property type="molecule type" value="Genomic_DNA"/>
</dbReference>
<dbReference type="AlphaFoldDB" id="A0A5C6FE03"/>
<dbReference type="Proteomes" id="UP000318288">
    <property type="component" value="Unassembled WGS sequence"/>
</dbReference>
<keyword evidence="1" id="KW-0472">Membrane</keyword>
<sequence length="76" mass="8462">MKKVVWGLVLLLVVLHQDIWNWDNDRLVFGFLPVTLAYHAGLSIAASVVWLIAATTAWPIQDDDDSVNDATSEVAR</sequence>